<dbReference type="EMBL" id="JAEHOD010000044">
    <property type="protein sequence ID" value="KAG2438273.1"/>
    <property type="molecule type" value="Genomic_DNA"/>
</dbReference>
<name>A0A835T8F9_9CHLO</name>
<dbReference type="SUPFAM" id="SSF54631">
    <property type="entry name" value="CBS-domain pair"/>
    <property type="match status" value="1"/>
</dbReference>
<keyword evidence="2" id="KW-0129">CBS domain</keyword>
<proteinExistence type="predicted"/>
<dbReference type="InterPro" id="IPR000644">
    <property type="entry name" value="CBS_dom"/>
</dbReference>
<gene>
    <name evidence="4" type="ORF">HYH02_010971</name>
</gene>
<dbReference type="PANTHER" id="PTHR48108:SF6">
    <property type="entry name" value="CBS DOMAIN-CONTAINING PROTEIN CBSX1, CHLOROPLASTIC"/>
    <property type="match status" value="1"/>
</dbReference>
<reference evidence="4" key="1">
    <citation type="journal article" date="2020" name="bioRxiv">
        <title>Comparative genomics of Chlamydomonas.</title>
        <authorList>
            <person name="Craig R.J."/>
            <person name="Hasan A.R."/>
            <person name="Ness R.W."/>
            <person name="Keightley P.D."/>
        </authorList>
    </citation>
    <scope>NUCLEOTIDE SEQUENCE</scope>
    <source>
        <strain evidence="4">CCAP 11/173</strain>
    </source>
</reference>
<evidence type="ECO:0000256" key="1">
    <source>
        <dbReference type="ARBA" id="ARBA00022737"/>
    </source>
</evidence>
<dbReference type="OrthoDB" id="418595at2759"/>
<dbReference type="PROSITE" id="PS51371">
    <property type="entry name" value="CBS"/>
    <property type="match status" value="2"/>
</dbReference>
<evidence type="ECO:0000259" key="3">
    <source>
        <dbReference type="PROSITE" id="PS51371"/>
    </source>
</evidence>
<dbReference type="InterPro" id="IPR051462">
    <property type="entry name" value="CBS_domain-containing"/>
</dbReference>
<feature type="domain" description="CBS" evidence="3">
    <location>
        <begin position="1"/>
        <end position="61"/>
    </location>
</feature>
<keyword evidence="1" id="KW-0677">Repeat</keyword>
<evidence type="ECO:0000313" key="5">
    <source>
        <dbReference type="Proteomes" id="UP000613740"/>
    </source>
</evidence>
<dbReference type="AlphaFoldDB" id="A0A835T8F9"/>
<dbReference type="PANTHER" id="PTHR48108">
    <property type="entry name" value="CBS DOMAIN-CONTAINING PROTEIN CBSX2, CHLOROPLASTIC"/>
    <property type="match status" value="1"/>
</dbReference>
<dbReference type="Gene3D" id="3.10.580.10">
    <property type="entry name" value="CBS-domain"/>
    <property type="match status" value="1"/>
</dbReference>
<organism evidence="4 5">
    <name type="scientific">Chlamydomonas schloesseri</name>
    <dbReference type="NCBI Taxonomy" id="2026947"/>
    <lineage>
        <taxon>Eukaryota</taxon>
        <taxon>Viridiplantae</taxon>
        <taxon>Chlorophyta</taxon>
        <taxon>core chlorophytes</taxon>
        <taxon>Chlorophyceae</taxon>
        <taxon>CS clade</taxon>
        <taxon>Chlamydomonadales</taxon>
        <taxon>Chlamydomonadaceae</taxon>
        <taxon>Chlamydomonas</taxon>
    </lineage>
</organism>
<dbReference type="Proteomes" id="UP000613740">
    <property type="component" value="Unassembled WGS sequence"/>
</dbReference>
<protein>
    <recommendedName>
        <fullName evidence="3">CBS domain-containing protein</fullName>
    </recommendedName>
</protein>
<dbReference type="Pfam" id="PF00571">
    <property type="entry name" value="CBS"/>
    <property type="match status" value="2"/>
</dbReference>
<dbReference type="InterPro" id="IPR046342">
    <property type="entry name" value="CBS_dom_sf"/>
</dbReference>
<evidence type="ECO:0000256" key="2">
    <source>
        <dbReference type="PROSITE-ProRule" id="PRU00703"/>
    </source>
</evidence>
<accession>A0A835T8F9</accession>
<keyword evidence="5" id="KW-1185">Reference proteome</keyword>
<evidence type="ECO:0000313" key="4">
    <source>
        <dbReference type="EMBL" id="KAG2438273.1"/>
    </source>
</evidence>
<sequence>MSSGTLYSVSPEDTVDAALEILVSNRITGLPVLDSEGRVVGVVSDFDLLALDAVGRVNDDNNLFPAAEQSWQAFKEVKKMLAKSAGKKIKDVMTPKPITVRPETNLNDATSILISKKIRRLPVVDESGKLVGLISRGNIVKAALAARKAAAASSN</sequence>
<comment type="caution">
    <text evidence="4">The sequence shown here is derived from an EMBL/GenBank/DDBJ whole genome shotgun (WGS) entry which is preliminary data.</text>
</comment>
<feature type="domain" description="CBS" evidence="3">
    <location>
        <begin position="93"/>
        <end position="149"/>
    </location>
</feature>
<dbReference type="SMART" id="SM00116">
    <property type="entry name" value="CBS"/>
    <property type="match status" value="2"/>
</dbReference>